<dbReference type="EMBL" id="CP119321">
    <property type="protein sequence ID" value="WEK14954.1"/>
    <property type="molecule type" value="Genomic_DNA"/>
</dbReference>
<feature type="transmembrane region" description="Helical" evidence="1">
    <location>
        <begin position="12"/>
        <end position="32"/>
    </location>
</feature>
<feature type="transmembrane region" description="Helical" evidence="1">
    <location>
        <begin position="134"/>
        <end position="157"/>
    </location>
</feature>
<protein>
    <submittedName>
        <fullName evidence="2">DMT family transporter</fullName>
    </submittedName>
</protein>
<gene>
    <name evidence="2" type="ORF">P0Y48_07135</name>
</gene>
<dbReference type="AlphaFoldDB" id="A0AAJ5W4T4"/>
<feature type="transmembrane region" description="Helical" evidence="1">
    <location>
        <begin position="169"/>
        <end position="186"/>
    </location>
</feature>
<evidence type="ECO:0000313" key="2">
    <source>
        <dbReference type="EMBL" id="WEK14954.1"/>
    </source>
</evidence>
<sequence>MTSAPSPARLPAAIALSGAVLVGILTAIQARINGELGLRLGDGLVAAAISFGSGLALLALCSLLLPSGRRGFRALTTGLRERTIPWWMLAGGAAGALTVATQGLAVAVIGVSLFTVGVVAGQTVNGLVLDRVGYGPAGVVAVTVPRVLGGVLALAAVAVSLQGGVLDRIPLWMLILPLVAGVGIAWQQATNGRLRQRVGTPLTATLVNFIGGTILLVLAALISVAVSGPPATVPGEPWLFVGGAIGVVYIFMSAALVVHTGVLLLGLGTVAGQLLTAFAIDVAFPAASGPGWAIELTMVAIALVSVVVAAAPWRARRRPQS</sequence>
<keyword evidence="1" id="KW-1133">Transmembrane helix</keyword>
<feature type="transmembrane region" description="Helical" evidence="1">
    <location>
        <begin position="291"/>
        <end position="313"/>
    </location>
</feature>
<dbReference type="GO" id="GO:0005886">
    <property type="term" value="C:plasma membrane"/>
    <property type="evidence" value="ECO:0007669"/>
    <property type="project" value="TreeGrafter"/>
</dbReference>
<evidence type="ECO:0000313" key="3">
    <source>
        <dbReference type="Proteomes" id="UP001213972"/>
    </source>
</evidence>
<organism evidence="2 3">
    <name type="scientific">Candidatus Microbacterium phytovorans</name>
    <dbReference type="NCBI Taxonomy" id="3121374"/>
    <lineage>
        <taxon>Bacteria</taxon>
        <taxon>Bacillati</taxon>
        <taxon>Actinomycetota</taxon>
        <taxon>Actinomycetes</taxon>
        <taxon>Micrococcales</taxon>
        <taxon>Microbacteriaceae</taxon>
        <taxon>Microbacterium</taxon>
    </lineage>
</organism>
<dbReference type="Proteomes" id="UP001213972">
    <property type="component" value="Chromosome"/>
</dbReference>
<reference evidence="2" key="1">
    <citation type="submission" date="2023-03" db="EMBL/GenBank/DDBJ databases">
        <title>Andean soil-derived lignocellulolytic bacterial consortium as a source of novel taxa and putative plastic-active enzymes.</title>
        <authorList>
            <person name="Diaz-Garcia L."/>
            <person name="Chuvochina M."/>
            <person name="Feuerriegel G."/>
            <person name="Bunk B."/>
            <person name="Sproer C."/>
            <person name="Streit W.R."/>
            <person name="Rodriguez L.M."/>
            <person name="Overmann J."/>
            <person name="Jimenez D.J."/>
        </authorList>
    </citation>
    <scope>NUCLEOTIDE SEQUENCE</scope>
    <source>
        <strain evidence="2">MAG 4610</strain>
    </source>
</reference>
<dbReference type="Pfam" id="PF04657">
    <property type="entry name" value="DMT_YdcZ"/>
    <property type="match status" value="2"/>
</dbReference>
<name>A0AAJ5W4T4_9MICO</name>
<dbReference type="PANTHER" id="PTHR34821:SF2">
    <property type="entry name" value="INNER MEMBRANE PROTEIN YDCZ"/>
    <property type="match status" value="1"/>
</dbReference>
<evidence type="ECO:0000256" key="1">
    <source>
        <dbReference type="SAM" id="Phobius"/>
    </source>
</evidence>
<keyword evidence="1" id="KW-0812">Transmembrane</keyword>
<accession>A0AAJ5W4T4</accession>
<feature type="transmembrane region" description="Helical" evidence="1">
    <location>
        <begin position="238"/>
        <end position="271"/>
    </location>
</feature>
<dbReference type="PANTHER" id="PTHR34821">
    <property type="entry name" value="INNER MEMBRANE PROTEIN YDCZ"/>
    <property type="match status" value="1"/>
</dbReference>
<dbReference type="InterPro" id="IPR006750">
    <property type="entry name" value="YdcZ"/>
</dbReference>
<feature type="transmembrane region" description="Helical" evidence="1">
    <location>
        <begin position="206"/>
        <end position="226"/>
    </location>
</feature>
<keyword evidence="1" id="KW-0472">Membrane</keyword>
<proteinExistence type="predicted"/>
<feature type="transmembrane region" description="Helical" evidence="1">
    <location>
        <begin position="44"/>
        <end position="65"/>
    </location>
</feature>
<feature type="transmembrane region" description="Helical" evidence="1">
    <location>
        <begin position="86"/>
        <end position="114"/>
    </location>
</feature>